<sequence>MKSREFSYWLFLTPVILSLTLVVIIPLLFGLYYSFTDWNGLTVSTFIGLDHYMRVFEDQRFISSLWFTIKFSVVTVILLNILGLGLALLVTKQLKSSHLLRTIFFMPNLIGGLILGFIWQFIFISVFSDIGSIFGAESLQGWLSSPATGFWGLVILTSWQMAGYIMIIYIAYLQNIPSELLEAAEVDGANAFQRFRHVLFPLVAPAFTVSMFLTLSTAFKIYDQNLSLTDGGPYNSTEMVAMNIVNTAFTYNEMAYGQAKAIIFFIFVAAIAITQVYYNKKREVEL</sequence>
<dbReference type="STRING" id="930129.SAMN05216352_10849"/>
<keyword evidence="4 7" id="KW-0812">Transmembrane</keyword>
<keyword evidence="6 7" id="KW-0472">Membrane</keyword>
<dbReference type="Pfam" id="PF00528">
    <property type="entry name" value="BPD_transp_1"/>
    <property type="match status" value="1"/>
</dbReference>
<dbReference type="Gene3D" id="1.10.3720.10">
    <property type="entry name" value="MetI-like"/>
    <property type="match status" value="1"/>
</dbReference>
<dbReference type="CDD" id="cd06261">
    <property type="entry name" value="TM_PBP2"/>
    <property type="match status" value="1"/>
</dbReference>
<dbReference type="PROSITE" id="PS50928">
    <property type="entry name" value="ABC_TM1"/>
    <property type="match status" value="1"/>
</dbReference>
<reference evidence="9 10" key="1">
    <citation type="submission" date="2016-10" db="EMBL/GenBank/DDBJ databases">
        <authorList>
            <person name="de Groot N.N."/>
        </authorList>
    </citation>
    <scope>NUCLEOTIDE SEQUENCE [LARGE SCALE GENOMIC DNA]</scope>
    <source>
        <strain evidence="10">P4B,CCM 7963,CECT 7998,DSM 25260,IBRC-M 10614,KCTC 13821</strain>
    </source>
</reference>
<feature type="transmembrane region" description="Helical" evidence="7">
    <location>
        <begin position="103"/>
        <end position="128"/>
    </location>
</feature>
<feature type="domain" description="ABC transmembrane type-1" evidence="8">
    <location>
        <begin position="65"/>
        <end position="277"/>
    </location>
</feature>
<dbReference type="SUPFAM" id="SSF161098">
    <property type="entry name" value="MetI-like"/>
    <property type="match status" value="1"/>
</dbReference>
<keyword evidence="3" id="KW-1003">Cell membrane</keyword>
<feature type="transmembrane region" description="Helical" evidence="7">
    <location>
        <begin position="198"/>
        <end position="219"/>
    </location>
</feature>
<evidence type="ECO:0000313" key="9">
    <source>
        <dbReference type="EMBL" id="SDI47884.1"/>
    </source>
</evidence>
<comment type="subcellular location">
    <subcellularLocation>
        <location evidence="1 7">Cell membrane</location>
        <topology evidence="1 7">Multi-pass membrane protein</topology>
    </subcellularLocation>
</comment>
<dbReference type="AlphaFoldDB" id="A0A1G8KWT1"/>
<name>A0A1G8KWT1_9BACI</name>
<feature type="transmembrane region" description="Helical" evidence="7">
    <location>
        <begin position="261"/>
        <end position="278"/>
    </location>
</feature>
<dbReference type="GO" id="GO:0055085">
    <property type="term" value="P:transmembrane transport"/>
    <property type="evidence" value="ECO:0007669"/>
    <property type="project" value="InterPro"/>
</dbReference>
<dbReference type="OrthoDB" id="9786413at2"/>
<dbReference type="InterPro" id="IPR000515">
    <property type="entry name" value="MetI-like"/>
</dbReference>
<evidence type="ECO:0000256" key="2">
    <source>
        <dbReference type="ARBA" id="ARBA00022448"/>
    </source>
</evidence>
<dbReference type="InterPro" id="IPR051393">
    <property type="entry name" value="ABC_transporter_permease"/>
</dbReference>
<dbReference type="EMBL" id="FNDU01000008">
    <property type="protein sequence ID" value="SDI47884.1"/>
    <property type="molecule type" value="Genomic_DNA"/>
</dbReference>
<evidence type="ECO:0000256" key="4">
    <source>
        <dbReference type="ARBA" id="ARBA00022692"/>
    </source>
</evidence>
<evidence type="ECO:0000256" key="1">
    <source>
        <dbReference type="ARBA" id="ARBA00004651"/>
    </source>
</evidence>
<keyword evidence="2 7" id="KW-0813">Transport</keyword>
<evidence type="ECO:0000256" key="3">
    <source>
        <dbReference type="ARBA" id="ARBA00022475"/>
    </source>
</evidence>
<proteinExistence type="inferred from homology"/>
<accession>A0A1G8KWT1</accession>
<dbReference type="InterPro" id="IPR035906">
    <property type="entry name" value="MetI-like_sf"/>
</dbReference>
<evidence type="ECO:0000256" key="5">
    <source>
        <dbReference type="ARBA" id="ARBA00022989"/>
    </source>
</evidence>
<protein>
    <submittedName>
        <fullName evidence="9">Carbohydrate ABC transporter membrane protein 1, CUT1 family</fullName>
    </submittedName>
</protein>
<dbReference type="GO" id="GO:0005886">
    <property type="term" value="C:plasma membrane"/>
    <property type="evidence" value="ECO:0007669"/>
    <property type="project" value="UniProtKB-SubCell"/>
</dbReference>
<organism evidence="9 10">
    <name type="scientific">Alteribacillus bidgolensis</name>
    <dbReference type="NCBI Taxonomy" id="930129"/>
    <lineage>
        <taxon>Bacteria</taxon>
        <taxon>Bacillati</taxon>
        <taxon>Bacillota</taxon>
        <taxon>Bacilli</taxon>
        <taxon>Bacillales</taxon>
        <taxon>Bacillaceae</taxon>
        <taxon>Alteribacillus</taxon>
    </lineage>
</organism>
<evidence type="ECO:0000313" key="10">
    <source>
        <dbReference type="Proteomes" id="UP000199017"/>
    </source>
</evidence>
<dbReference type="Proteomes" id="UP000199017">
    <property type="component" value="Unassembled WGS sequence"/>
</dbReference>
<evidence type="ECO:0000256" key="7">
    <source>
        <dbReference type="RuleBase" id="RU363032"/>
    </source>
</evidence>
<gene>
    <name evidence="9" type="ORF">SAMN05216352_10849</name>
</gene>
<keyword evidence="10" id="KW-1185">Reference proteome</keyword>
<dbReference type="PANTHER" id="PTHR30193">
    <property type="entry name" value="ABC TRANSPORTER PERMEASE PROTEIN"/>
    <property type="match status" value="1"/>
</dbReference>
<comment type="similarity">
    <text evidence="7">Belongs to the binding-protein-dependent transport system permease family.</text>
</comment>
<evidence type="ECO:0000256" key="6">
    <source>
        <dbReference type="ARBA" id="ARBA00023136"/>
    </source>
</evidence>
<evidence type="ECO:0000259" key="8">
    <source>
        <dbReference type="PROSITE" id="PS50928"/>
    </source>
</evidence>
<dbReference type="RefSeq" id="WP_091585884.1">
    <property type="nucleotide sequence ID" value="NZ_FNDU01000008.1"/>
</dbReference>
<keyword evidence="5 7" id="KW-1133">Transmembrane helix</keyword>
<feature type="transmembrane region" description="Helical" evidence="7">
    <location>
        <begin position="148"/>
        <end position="172"/>
    </location>
</feature>
<dbReference type="PANTHER" id="PTHR30193:SF41">
    <property type="entry name" value="DIACETYLCHITOBIOSE UPTAKE SYSTEM PERMEASE PROTEIN NGCF"/>
    <property type="match status" value="1"/>
</dbReference>
<feature type="transmembrane region" description="Helical" evidence="7">
    <location>
        <begin position="65"/>
        <end position="91"/>
    </location>
</feature>
<feature type="transmembrane region" description="Helical" evidence="7">
    <location>
        <begin position="7"/>
        <end position="33"/>
    </location>
</feature>